<name>G2PXC0_9FIRM</name>
<gene>
    <name evidence="2" type="ORF">Calla_2239</name>
</gene>
<keyword evidence="1" id="KW-0812">Transmembrane</keyword>
<proteinExistence type="predicted"/>
<protein>
    <submittedName>
        <fullName evidence="2">Uncharacterized protein</fullName>
    </submittedName>
</protein>
<reference evidence="2 3" key="1">
    <citation type="submission" date="2011-08" db="EMBL/GenBank/DDBJ databases">
        <title>Complete sequence of Caldicellulosiruptor lactoaceticus 6A.</title>
        <authorList>
            <consortium name="US DOE Joint Genome Institute"/>
            <person name="Lucas S."/>
            <person name="Han J."/>
            <person name="Lapidus A."/>
            <person name="Cheng J.-F."/>
            <person name="Goodwin L."/>
            <person name="Pitluck S."/>
            <person name="Peters L."/>
            <person name="Davenport K."/>
            <person name="Detter J.C."/>
            <person name="Han C."/>
            <person name="Tapia R."/>
            <person name="Land M."/>
            <person name="Hauser L."/>
            <person name="Kyrpides N."/>
            <person name="Ivanova N."/>
            <person name="Ovchinnikova G."/>
            <person name="Pagani I."/>
            <person name="Blumer-Schuette S.E."/>
            <person name="Kelly R.M."/>
            <person name="Woyke T."/>
        </authorList>
    </citation>
    <scope>NUCLEOTIDE SEQUENCE [LARGE SCALE GENOMIC DNA]</scope>
    <source>
        <strain evidence="2 3">6A</strain>
    </source>
</reference>
<sequence length="36" mass="4146">MKGDIKILPSYFLKLIKALYTNFIVKMAFIIGVSRL</sequence>
<feature type="transmembrane region" description="Helical" evidence="1">
    <location>
        <begin position="12"/>
        <end position="33"/>
    </location>
</feature>
<keyword evidence="1" id="KW-0472">Membrane</keyword>
<dbReference type="Proteomes" id="UP000009257">
    <property type="component" value="Chromosome"/>
</dbReference>
<organism evidence="2 3">
    <name type="scientific">Caldicellulosiruptor acetigenus 6A</name>
    <dbReference type="NCBI Taxonomy" id="632516"/>
    <lineage>
        <taxon>Bacteria</taxon>
        <taxon>Bacillati</taxon>
        <taxon>Bacillota</taxon>
        <taxon>Bacillota incertae sedis</taxon>
        <taxon>Caldicellulosiruptorales</taxon>
        <taxon>Caldicellulosiruptoraceae</taxon>
        <taxon>Caldicellulosiruptor</taxon>
    </lineage>
</organism>
<dbReference type="EMBL" id="CP003001">
    <property type="protein sequence ID" value="AEM74784.1"/>
    <property type="molecule type" value="Genomic_DNA"/>
</dbReference>
<evidence type="ECO:0000313" key="3">
    <source>
        <dbReference type="Proteomes" id="UP000009257"/>
    </source>
</evidence>
<evidence type="ECO:0000256" key="1">
    <source>
        <dbReference type="SAM" id="Phobius"/>
    </source>
</evidence>
<dbReference type="AlphaFoldDB" id="G2PXC0"/>
<keyword evidence="1" id="KW-1133">Transmembrane helix</keyword>
<dbReference type="KEGG" id="clc:Calla_2239"/>
<evidence type="ECO:0000313" key="2">
    <source>
        <dbReference type="EMBL" id="AEM74784.1"/>
    </source>
</evidence>
<dbReference type="HOGENOM" id="CLU_3355137_0_0_9"/>
<accession>G2PXC0</accession>